<organism evidence="1 2">
    <name type="scientific">Rhabditophanes sp. KR3021</name>
    <dbReference type="NCBI Taxonomy" id="114890"/>
    <lineage>
        <taxon>Eukaryota</taxon>
        <taxon>Metazoa</taxon>
        <taxon>Ecdysozoa</taxon>
        <taxon>Nematoda</taxon>
        <taxon>Chromadorea</taxon>
        <taxon>Rhabditida</taxon>
        <taxon>Tylenchina</taxon>
        <taxon>Panagrolaimomorpha</taxon>
        <taxon>Strongyloidoidea</taxon>
        <taxon>Alloionematidae</taxon>
        <taxon>Rhabditophanes</taxon>
    </lineage>
</organism>
<accession>A0AC35TY04</accession>
<evidence type="ECO:0000313" key="2">
    <source>
        <dbReference type="WBParaSite" id="RSKR_0000567800.1"/>
    </source>
</evidence>
<name>A0AC35TY04_9BILA</name>
<proteinExistence type="predicted"/>
<protein>
    <submittedName>
        <fullName evidence="2">Phosphatidylinositol-3,5-bisphosphate 3-phosphatase</fullName>
    </submittedName>
</protein>
<evidence type="ECO:0000313" key="1">
    <source>
        <dbReference type="Proteomes" id="UP000095286"/>
    </source>
</evidence>
<dbReference type="WBParaSite" id="RSKR_0000567800.1">
    <property type="protein sequence ID" value="RSKR_0000567800.1"/>
    <property type="gene ID" value="RSKR_0000567800"/>
</dbReference>
<dbReference type="Proteomes" id="UP000095286">
    <property type="component" value="Unplaced"/>
</dbReference>
<reference evidence="2" key="1">
    <citation type="submission" date="2016-11" db="UniProtKB">
        <authorList>
            <consortium name="WormBaseParasite"/>
        </authorList>
    </citation>
    <scope>IDENTIFICATION</scope>
    <source>
        <strain evidence="2">KR3021</strain>
    </source>
</reference>
<sequence length="738" mass="85206">MRKVSKQFEENLINRFSAAWDVPVANHFPEPPPIPIYQTTELMPWFLDGEAQQFKEKDVNFLSLENEFRGDVYITNYRFCFESNDSKKRPFACHIPLGLISKIEKYGHSSNLTKPLSYGIEISLKDQRKFKIAYQLEMIRKHMRKNLFDQIHKFAFPVSHNMPFFATVYKSKASYDFNFWELIKLEAEYMRMGVPNQEWAVCTLNDTYTFCPSYPKVFFIPKEAAERGPDFLNKVAGMRSSKRIPVLAWLDSDTGCALVRSSQPMVGLKFPSKKTSEDEMYLNMIINTQKSNTNDVLAIIDARPQANAQMNRAKGGGFENYEKCTLEFMDIQNIHVIRDSLKKVRDVCSVYTKHEMLNEFIRNTKWLSHLQTILTGAETVVLKMKQPINPQTVLVHCSDGWDRTAQLTALAMLMMDPHYRSINGFAILVEKEWCSFGHKFAHRLGHGVDKHGDQERSPIFIQFIDCVWQMINAFPDQFQFNEKCLLFLLEELYTCRFGTFLFNNEKERMKEHQCLFTTVSIWSHISANLSEYANEKYDHGTQTNKYSNVLLLSDVRHGPVLWKNYYSRYSEDKWSLSHDDTSLVHSLSIAGSDESSYEVINYEDATSTSYNSHDIARTQSQFTSPAYTKKLYIAPPSHINNHHPNFANHDSSPSFHHNSSYQGMASYPSAPITPHPIEPSRIAPDPPRTKLLINTSLDSGPTNMRSRQHPRTNPTVNYNVTRSSVQSPPGNEINFARF</sequence>